<keyword evidence="8" id="KW-1185">Reference proteome</keyword>
<dbReference type="SUPFAM" id="SSF47095">
    <property type="entry name" value="HMG-box"/>
    <property type="match status" value="1"/>
</dbReference>
<evidence type="ECO:0000259" key="6">
    <source>
        <dbReference type="PROSITE" id="PS50118"/>
    </source>
</evidence>
<keyword evidence="4" id="KW-0539">Nucleus</keyword>
<dbReference type="Gene3D" id="1.10.30.10">
    <property type="entry name" value="High mobility group box domain"/>
    <property type="match status" value="1"/>
</dbReference>
<dbReference type="PROSITE" id="PS50118">
    <property type="entry name" value="HMG_BOX_2"/>
    <property type="match status" value="1"/>
</dbReference>
<evidence type="ECO:0000256" key="1">
    <source>
        <dbReference type="ARBA" id="ARBA00023015"/>
    </source>
</evidence>
<evidence type="ECO:0000256" key="5">
    <source>
        <dbReference type="SAM" id="MobiDB-lite"/>
    </source>
</evidence>
<dbReference type="InterPro" id="IPR050140">
    <property type="entry name" value="SRY-related_HMG-box_TF-like"/>
</dbReference>
<proteinExistence type="predicted"/>
<dbReference type="CDD" id="cd01389">
    <property type="entry name" value="HMG-box_ROX1-like"/>
    <property type="match status" value="1"/>
</dbReference>
<dbReference type="GO" id="GO:0000122">
    <property type="term" value="P:negative regulation of transcription by RNA polymerase II"/>
    <property type="evidence" value="ECO:0007669"/>
    <property type="project" value="TreeGrafter"/>
</dbReference>
<keyword evidence="3" id="KW-0804">Transcription</keyword>
<gene>
    <name evidence="7" type="ORF">FE257_008720</name>
</gene>
<dbReference type="EMBL" id="VCAU01000047">
    <property type="protein sequence ID" value="KAF9888442.1"/>
    <property type="molecule type" value="Genomic_DNA"/>
</dbReference>
<evidence type="ECO:0000256" key="2">
    <source>
        <dbReference type="ARBA" id="ARBA00023125"/>
    </source>
</evidence>
<sequence length="349" mass="39056">MSLPCLSLIFLTRTTSTSLRQYPSRYLFWKAEISMNTVSSANKLATESTDKLTELIWQDALRHLESTNNEVLLPVNITDMIGQSNVNKIKARLCALIDAPVVAFIDESINALRVMRTPAFSGSAVSVASHERISNINKGSSEAARRLSGKAAMSVKAAKVPRPPNAFILYRQHHHPQIKESYPQLSNNEISIILGKQWKAESDEIQVHFRNMAEDLKKKHAEDHPDYHYSPRKPSEKKRRASSRQLPKVVQNLESPASTNGTSTASTPALQLEMQAEGAAMAATSAFNMVFSPSEVPEEQLNFDTDAFDSLIQQVQDDYNKSMMYTHFGYPNDHVGDSFEFSEFVANDF</sequence>
<feature type="DNA-binding region" description="HMG box" evidence="4">
    <location>
        <begin position="160"/>
        <end position="228"/>
    </location>
</feature>
<feature type="domain" description="HMG box" evidence="6">
    <location>
        <begin position="160"/>
        <end position="228"/>
    </location>
</feature>
<protein>
    <recommendedName>
        <fullName evidence="6">HMG box domain-containing protein</fullName>
    </recommendedName>
</protein>
<evidence type="ECO:0000256" key="3">
    <source>
        <dbReference type="ARBA" id="ARBA00023163"/>
    </source>
</evidence>
<dbReference type="GO" id="GO:0000978">
    <property type="term" value="F:RNA polymerase II cis-regulatory region sequence-specific DNA binding"/>
    <property type="evidence" value="ECO:0007669"/>
    <property type="project" value="TreeGrafter"/>
</dbReference>
<accession>A0AAD4CLC4</accession>
<dbReference type="InterPro" id="IPR009071">
    <property type="entry name" value="HMG_box_dom"/>
</dbReference>
<reference evidence="7" key="2">
    <citation type="submission" date="2020-02" db="EMBL/GenBank/DDBJ databases">
        <authorList>
            <person name="Gilchrist C.L.M."/>
            <person name="Chooi Y.-H."/>
        </authorList>
    </citation>
    <scope>NUCLEOTIDE SEQUENCE</scope>
    <source>
        <strain evidence="7">MST-FP2251</strain>
    </source>
</reference>
<evidence type="ECO:0000256" key="4">
    <source>
        <dbReference type="PROSITE-ProRule" id="PRU00267"/>
    </source>
</evidence>
<dbReference type="PANTHER" id="PTHR10270:SF161">
    <property type="entry name" value="SEX-DETERMINING REGION Y PROTEIN"/>
    <property type="match status" value="1"/>
</dbReference>
<dbReference type="FunFam" id="1.10.30.10:FF:000041">
    <property type="entry name" value="HMG box family protein"/>
    <property type="match status" value="1"/>
</dbReference>
<dbReference type="Proteomes" id="UP001194746">
    <property type="component" value="Unassembled WGS sequence"/>
</dbReference>
<keyword evidence="1" id="KW-0805">Transcription regulation</keyword>
<keyword evidence="2 4" id="KW-0238">DNA-binding</keyword>
<reference evidence="7" key="1">
    <citation type="journal article" date="2019" name="Beilstein J. Org. Chem.">
        <title>Nanangenines: drimane sesquiterpenoids as the dominant metabolite cohort of a novel Australian fungus, Aspergillus nanangensis.</title>
        <authorList>
            <person name="Lacey H.J."/>
            <person name="Gilchrist C.L.M."/>
            <person name="Crombie A."/>
            <person name="Kalaitzis J.A."/>
            <person name="Vuong D."/>
            <person name="Rutledge P.J."/>
            <person name="Turner P."/>
            <person name="Pitt J.I."/>
            <person name="Lacey E."/>
            <person name="Chooi Y.H."/>
            <person name="Piggott A.M."/>
        </authorList>
    </citation>
    <scope>NUCLEOTIDE SEQUENCE</scope>
    <source>
        <strain evidence="7">MST-FP2251</strain>
    </source>
</reference>
<dbReference type="SMART" id="SM00398">
    <property type="entry name" value="HMG"/>
    <property type="match status" value="1"/>
</dbReference>
<dbReference type="Pfam" id="PF00505">
    <property type="entry name" value="HMG_box"/>
    <property type="match status" value="1"/>
</dbReference>
<feature type="region of interest" description="Disordered" evidence="5">
    <location>
        <begin position="218"/>
        <end position="266"/>
    </location>
</feature>
<feature type="compositionally biased region" description="Basic and acidic residues" evidence="5">
    <location>
        <begin position="218"/>
        <end position="229"/>
    </location>
</feature>
<name>A0AAD4CLC4_ASPNN</name>
<evidence type="ECO:0000313" key="7">
    <source>
        <dbReference type="EMBL" id="KAF9888442.1"/>
    </source>
</evidence>
<dbReference type="GO" id="GO:0005634">
    <property type="term" value="C:nucleus"/>
    <property type="evidence" value="ECO:0007669"/>
    <property type="project" value="UniProtKB-UniRule"/>
</dbReference>
<feature type="compositionally biased region" description="Polar residues" evidence="5">
    <location>
        <begin position="252"/>
        <end position="266"/>
    </location>
</feature>
<dbReference type="GO" id="GO:0001228">
    <property type="term" value="F:DNA-binding transcription activator activity, RNA polymerase II-specific"/>
    <property type="evidence" value="ECO:0007669"/>
    <property type="project" value="TreeGrafter"/>
</dbReference>
<dbReference type="PANTHER" id="PTHR10270">
    <property type="entry name" value="SOX TRANSCRIPTION FACTOR"/>
    <property type="match status" value="1"/>
</dbReference>
<comment type="caution">
    <text evidence="7">The sequence shown here is derived from an EMBL/GenBank/DDBJ whole genome shotgun (WGS) entry which is preliminary data.</text>
</comment>
<dbReference type="AlphaFoldDB" id="A0AAD4CLC4"/>
<organism evidence="7 8">
    <name type="scientific">Aspergillus nanangensis</name>
    <dbReference type="NCBI Taxonomy" id="2582783"/>
    <lineage>
        <taxon>Eukaryota</taxon>
        <taxon>Fungi</taxon>
        <taxon>Dikarya</taxon>
        <taxon>Ascomycota</taxon>
        <taxon>Pezizomycotina</taxon>
        <taxon>Eurotiomycetes</taxon>
        <taxon>Eurotiomycetidae</taxon>
        <taxon>Eurotiales</taxon>
        <taxon>Aspergillaceae</taxon>
        <taxon>Aspergillus</taxon>
        <taxon>Aspergillus subgen. Circumdati</taxon>
    </lineage>
</organism>
<dbReference type="InterPro" id="IPR036910">
    <property type="entry name" value="HMG_box_dom_sf"/>
</dbReference>
<dbReference type="GO" id="GO:0030154">
    <property type="term" value="P:cell differentiation"/>
    <property type="evidence" value="ECO:0007669"/>
    <property type="project" value="TreeGrafter"/>
</dbReference>
<evidence type="ECO:0000313" key="8">
    <source>
        <dbReference type="Proteomes" id="UP001194746"/>
    </source>
</evidence>